<name>A0A7Y0F233_9BIFI</name>
<dbReference type="EMBL" id="JAAIIH010000008">
    <property type="protein sequence ID" value="NMN00635.1"/>
    <property type="molecule type" value="Genomic_DNA"/>
</dbReference>
<protein>
    <submittedName>
        <fullName evidence="2">Uncharacterized protein</fullName>
    </submittedName>
</protein>
<evidence type="ECO:0000256" key="1">
    <source>
        <dbReference type="SAM" id="MobiDB-lite"/>
    </source>
</evidence>
<dbReference type="AlphaFoldDB" id="A0A7Y0F233"/>
<evidence type="ECO:0000313" key="2">
    <source>
        <dbReference type="EMBL" id="NMN00635.1"/>
    </source>
</evidence>
<dbReference type="Proteomes" id="UP000588277">
    <property type="component" value="Unassembled WGS sequence"/>
</dbReference>
<reference evidence="2 3" key="1">
    <citation type="submission" date="2020-02" db="EMBL/GenBank/DDBJ databases">
        <title>Characterization of phylogenetic diversity of novel bifidobacterial species isolated in Czech ZOOs.</title>
        <authorList>
            <person name="Lugli G.A."/>
            <person name="Vera N.B."/>
            <person name="Ventura M."/>
        </authorList>
    </citation>
    <scope>NUCLEOTIDE SEQUENCE [LARGE SCALE GENOMIC DNA]</scope>
    <source>
        <strain evidence="2 3">DSM 109958</strain>
    </source>
</reference>
<organism evidence="2 3">
    <name type="scientific">Bifidobacterium moraviense</name>
    <dbReference type="NCBI Taxonomy" id="2675323"/>
    <lineage>
        <taxon>Bacteria</taxon>
        <taxon>Bacillati</taxon>
        <taxon>Actinomycetota</taxon>
        <taxon>Actinomycetes</taxon>
        <taxon>Bifidobacteriales</taxon>
        <taxon>Bifidobacteriaceae</taxon>
        <taxon>Bifidobacterium</taxon>
    </lineage>
</organism>
<comment type="caution">
    <text evidence="2">The sequence shown here is derived from an EMBL/GenBank/DDBJ whole genome shotgun (WGS) entry which is preliminary data.</text>
</comment>
<proteinExistence type="predicted"/>
<evidence type="ECO:0000313" key="3">
    <source>
        <dbReference type="Proteomes" id="UP000588277"/>
    </source>
</evidence>
<gene>
    <name evidence="2" type="ORF">G1C96_1214</name>
</gene>
<sequence>MNAAAIRMGDMTTFTLDRATVAHVAGLPAVVQAARQGEELVSLWPLTVALQMDNDVKYAENLQVRITRTLAQVMTGEDVTVPDAEFVYEGADEIPGRPQNIVDALLEANDAYEDVSDYSDDADASLVTEAADAVEAGWSDAVKARVTDVLHGVDADVQGDDVASRFALALVAADALLSAATAESADEDAALRAALPVLLAVNEINERIALPRLMLGRDDLAALLARRAEAADPAAALDAVAEFVAPLAAAEWKKHLDDVLWDPDEAKKKAKEEDEKRNKEALAAKFAHVKDDPGKEHVEL</sequence>
<accession>A0A7Y0F233</accession>
<feature type="region of interest" description="Disordered" evidence="1">
    <location>
        <begin position="267"/>
        <end position="300"/>
    </location>
</feature>
<keyword evidence="3" id="KW-1185">Reference proteome</keyword>